<dbReference type="Pfam" id="PF22998">
    <property type="entry name" value="GNAT_LYC1-like"/>
    <property type="match status" value="1"/>
</dbReference>
<dbReference type="EMBL" id="MU864354">
    <property type="protein sequence ID" value="KAK4192481.1"/>
    <property type="molecule type" value="Genomic_DNA"/>
</dbReference>
<dbReference type="PANTHER" id="PTHR34815">
    <property type="entry name" value="LYSINE ACETYLTRANSFERASE"/>
    <property type="match status" value="1"/>
</dbReference>
<feature type="domain" description="LYC1 C-terminal" evidence="1">
    <location>
        <begin position="195"/>
        <end position="394"/>
    </location>
</feature>
<accession>A0AAN6X3B4</accession>
<keyword evidence="3" id="KW-1185">Reference proteome</keyword>
<dbReference type="Gene3D" id="3.40.630.30">
    <property type="match status" value="1"/>
</dbReference>
<proteinExistence type="predicted"/>
<evidence type="ECO:0000313" key="2">
    <source>
        <dbReference type="EMBL" id="KAK4192481.1"/>
    </source>
</evidence>
<comment type="caution">
    <text evidence="2">The sequence shown here is derived from an EMBL/GenBank/DDBJ whole genome shotgun (WGS) entry which is preliminary data.</text>
</comment>
<gene>
    <name evidence="2" type="ORF">QBC35DRAFT_373466</name>
</gene>
<dbReference type="Proteomes" id="UP001302126">
    <property type="component" value="Unassembled WGS sequence"/>
</dbReference>
<sequence length="397" mass="44655">MAEPMMGLTTSDITFAEATPEQCEISWRLRGEAWASPMSIEDYVERERYLSQQELTRDGCRHWVLYLKGYPRQVIASCESTRKRVLISDGAGGPVRESYGYTIANVYTNPAWRRQGCAAFLLRKVNEQLDLDSDCSVLYSDSGRMYYGGLGWVPFPSWQANLILVPTPRSPTIVPQNDSDLVTGPPSPQAPKFLPRQPDRTRPIRLEDLPGLCELDQLHVRARFEALTADSKTHITFLPTSAQIAWQLARSQYDADKMLGKSITSKGAITTSGSSWIYWAHDWRAKRLRILRIVQGIKGNNSAEQRVGDVRVLLEAALAEASAWGLPKVVVWNPDGMVTLSCKTLGNYHPQSVKITFDERMDGCVPSMRWRYPVDAEGKDAPSKGIEWEDNFGYCLS</sequence>
<dbReference type="PANTHER" id="PTHR34815:SF4">
    <property type="entry name" value="N-ACETYLTRANSFERASE DOMAIN-CONTAINING PROTEIN"/>
    <property type="match status" value="1"/>
</dbReference>
<dbReference type="InterPro" id="IPR016181">
    <property type="entry name" value="Acyl_CoA_acyltransferase"/>
</dbReference>
<dbReference type="InterPro" id="IPR055100">
    <property type="entry name" value="GNAT_LYC1-like"/>
</dbReference>
<name>A0AAN6X3B4_9PEZI</name>
<organism evidence="2 3">
    <name type="scientific">Podospora australis</name>
    <dbReference type="NCBI Taxonomy" id="1536484"/>
    <lineage>
        <taxon>Eukaryota</taxon>
        <taxon>Fungi</taxon>
        <taxon>Dikarya</taxon>
        <taxon>Ascomycota</taxon>
        <taxon>Pezizomycotina</taxon>
        <taxon>Sordariomycetes</taxon>
        <taxon>Sordariomycetidae</taxon>
        <taxon>Sordariales</taxon>
        <taxon>Podosporaceae</taxon>
        <taxon>Podospora</taxon>
    </lineage>
</organism>
<dbReference type="SUPFAM" id="SSF55729">
    <property type="entry name" value="Acyl-CoA N-acyltransferases (Nat)"/>
    <property type="match status" value="1"/>
</dbReference>
<reference evidence="2" key="1">
    <citation type="journal article" date="2023" name="Mol. Phylogenet. Evol.">
        <title>Genome-scale phylogeny and comparative genomics of the fungal order Sordariales.</title>
        <authorList>
            <person name="Hensen N."/>
            <person name="Bonometti L."/>
            <person name="Westerberg I."/>
            <person name="Brannstrom I.O."/>
            <person name="Guillou S."/>
            <person name="Cros-Aarteil S."/>
            <person name="Calhoun S."/>
            <person name="Haridas S."/>
            <person name="Kuo A."/>
            <person name="Mondo S."/>
            <person name="Pangilinan J."/>
            <person name="Riley R."/>
            <person name="LaButti K."/>
            <person name="Andreopoulos B."/>
            <person name="Lipzen A."/>
            <person name="Chen C."/>
            <person name="Yan M."/>
            <person name="Daum C."/>
            <person name="Ng V."/>
            <person name="Clum A."/>
            <person name="Steindorff A."/>
            <person name="Ohm R.A."/>
            <person name="Martin F."/>
            <person name="Silar P."/>
            <person name="Natvig D.O."/>
            <person name="Lalanne C."/>
            <person name="Gautier V."/>
            <person name="Ament-Velasquez S.L."/>
            <person name="Kruys A."/>
            <person name="Hutchinson M.I."/>
            <person name="Powell A.J."/>
            <person name="Barry K."/>
            <person name="Miller A.N."/>
            <person name="Grigoriev I.V."/>
            <person name="Debuchy R."/>
            <person name="Gladieux P."/>
            <person name="Hiltunen Thoren M."/>
            <person name="Johannesson H."/>
        </authorList>
    </citation>
    <scope>NUCLEOTIDE SEQUENCE</scope>
    <source>
        <strain evidence="2">PSN309</strain>
    </source>
</reference>
<dbReference type="AlphaFoldDB" id="A0AAN6X3B4"/>
<evidence type="ECO:0000313" key="3">
    <source>
        <dbReference type="Proteomes" id="UP001302126"/>
    </source>
</evidence>
<evidence type="ECO:0000259" key="1">
    <source>
        <dbReference type="Pfam" id="PF22998"/>
    </source>
</evidence>
<dbReference type="InterPro" id="IPR053013">
    <property type="entry name" value="LAT"/>
</dbReference>
<protein>
    <submittedName>
        <fullName evidence="2">Lysine acetyltransferase</fullName>
    </submittedName>
</protein>
<reference evidence="2" key="2">
    <citation type="submission" date="2023-05" db="EMBL/GenBank/DDBJ databases">
        <authorList>
            <consortium name="Lawrence Berkeley National Laboratory"/>
            <person name="Steindorff A."/>
            <person name="Hensen N."/>
            <person name="Bonometti L."/>
            <person name="Westerberg I."/>
            <person name="Brannstrom I.O."/>
            <person name="Guillou S."/>
            <person name="Cros-Aarteil S."/>
            <person name="Calhoun S."/>
            <person name="Haridas S."/>
            <person name="Kuo A."/>
            <person name="Mondo S."/>
            <person name="Pangilinan J."/>
            <person name="Riley R."/>
            <person name="Labutti K."/>
            <person name="Andreopoulos B."/>
            <person name="Lipzen A."/>
            <person name="Chen C."/>
            <person name="Yanf M."/>
            <person name="Daum C."/>
            <person name="Ng V."/>
            <person name="Clum A."/>
            <person name="Ohm R."/>
            <person name="Martin F."/>
            <person name="Silar P."/>
            <person name="Natvig D."/>
            <person name="Lalanne C."/>
            <person name="Gautier V."/>
            <person name="Ament-Velasquez S.L."/>
            <person name="Kruys A."/>
            <person name="Hutchinson M.I."/>
            <person name="Powell A.J."/>
            <person name="Barry K."/>
            <person name="Miller A.N."/>
            <person name="Grigoriev I.V."/>
            <person name="Debuchy R."/>
            <person name="Gladieux P."/>
            <person name="Thoren M.H."/>
            <person name="Johannesson H."/>
        </authorList>
    </citation>
    <scope>NUCLEOTIDE SEQUENCE</scope>
    <source>
        <strain evidence="2">PSN309</strain>
    </source>
</reference>